<comment type="caution">
    <text evidence="3">The sequence shown here is derived from an EMBL/GenBank/DDBJ whole genome shotgun (WGS) entry which is preliminary data.</text>
</comment>
<dbReference type="Proteomes" id="UP000436088">
    <property type="component" value="Unassembled WGS sequence"/>
</dbReference>
<feature type="region of interest" description="Disordered" evidence="2">
    <location>
        <begin position="291"/>
        <end position="315"/>
    </location>
</feature>
<dbReference type="PANTHER" id="PTHR34778:SF2">
    <property type="entry name" value="OS02G0580700 PROTEIN"/>
    <property type="match status" value="1"/>
</dbReference>
<evidence type="ECO:0000256" key="2">
    <source>
        <dbReference type="SAM" id="MobiDB-lite"/>
    </source>
</evidence>
<evidence type="ECO:0000313" key="3">
    <source>
        <dbReference type="EMBL" id="KAE8697631.1"/>
    </source>
</evidence>
<feature type="coiled-coil region" evidence="1">
    <location>
        <begin position="26"/>
        <end position="74"/>
    </location>
</feature>
<feature type="compositionally biased region" description="Basic and acidic residues" evidence="2">
    <location>
        <begin position="291"/>
        <end position="305"/>
    </location>
</feature>
<evidence type="ECO:0000313" key="4">
    <source>
        <dbReference type="Proteomes" id="UP000436088"/>
    </source>
</evidence>
<evidence type="ECO:0000256" key="1">
    <source>
        <dbReference type="SAM" id="Coils"/>
    </source>
</evidence>
<gene>
    <name evidence="3" type="ORF">F3Y22_tig00110616pilonHSYRG00040</name>
</gene>
<organism evidence="3 4">
    <name type="scientific">Hibiscus syriacus</name>
    <name type="common">Rose of Sharon</name>
    <dbReference type="NCBI Taxonomy" id="106335"/>
    <lineage>
        <taxon>Eukaryota</taxon>
        <taxon>Viridiplantae</taxon>
        <taxon>Streptophyta</taxon>
        <taxon>Embryophyta</taxon>
        <taxon>Tracheophyta</taxon>
        <taxon>Spermatophyta</taxon>
        <taxon>Magnoliopsida</taxon>
        <taxon>eudicotyledons</taxon>
        <taxon>Gunneridae</taxon>
        <taxon>Pentapetalae</taxon>
        <taxon>rosids</taxon>
        <taxon>malvids</taxon>
        <taxon>Malvales</taxon>
        <taxon>Malvaceae</taxon>
        <taxon>Malvoideae</taxon>
        <taxon>Hibiscus</taxon>
    </lineage>
</organism>
<dbReference type="EMBL" id="VEPZ02001050">
    <property type="protein sequence ID" value="KAE8697631.1"/>
    <property type="molecule type" value="Genomic_DNA"/>
</dbReference>
<reference evidence="3" key="1">
    <citation type="submission" date="2019-09" db="EMBL/GenBank/DDBJ databases">
        <title>Draft genome information of white flower Hibiscus syriacus.</title>
        <authorList>
            <person name="Kim Y.-M."/>
        </authorList>
    </citation>
    <scope>NUCLEOTIDE SEQUENCE [LARGE SCALE GENOMIC DNA]</scope>
    <source>
        <strain evidence="3">YM2019G1</strain>
    </source>
</reference>
<name>A0A6A3A017_HIBSY</name>
<keyword evidence="1" id="KW-0175">Coiled coil</keyword>
<dbReference type="PANTHER" id="PTHR34778">
    <property type="entry name" value="OS02G0580700 PROTEIN"/>
    <property type="match status" value="1"/>
</dbReference>
<protein>
    <submittedName>
        <fullName evidence="3">Uncharacterized protein</fullName>
    </submittedName>
</protein>
<dbReference type="AlphaFoldDB" id="A0A6A3A017"/>
<accession>A0A6A3A017</accession>
<sequence>MVSERKARRYQQELFAAKDEALHVLVNEAEMMSLNQQKRIKELEAQLGEAEDIVRDLRAELREAQDELERLTKNPMRCLGEQKQNMMLLLVRKCRMEIQSAIPSLSYLLNSKWVHSEDSCTQKVSVKENSSLSGQIDDAKNEDPIEHEEGKDMTLKVSRPDENIDEFKAMQTDVHNNIQSLPISPFYRKRKRAARYKKNRAPSPMDMSDQVVATCRESNQPCPEGFSHAADENARLGEDSRISNHDASQGSRYPSIPGSLSSVVEVVTESEYEKVDKDDSEFVKACDLRNGKDNDKLLTDKKELTGPDSGSTENLGLHLANWSSRRLTSLL</sequence>
<keyword evidence="4" id="KW-1185">Reference proteome</keyword>
<proteinExistence type="predicted"/>